<dbReference type="OrthoDB" id="277832at2759"/>
<dbReference type="EMBL" id="JAGHQL010000013">
    <property type="protein sequence ID" value="KAH0544835.1"/>
    <property type="molecule type" value="Genomic_DNA"/>
</dbReference>
<feature type="domain" description="A-kinase anchor protein 7-like phosphoesterase" evidence="1">
    <location>
        <begin position="12"/>
        <end position="239"/>
    </location>
</feature>
<dbReference type="InterPro" id="IPR009210">
    <property type="entry name" value="ASCC1"/>
</dbReference>
<gene>
    <name evidence="2" type="ORF">FGG08_001064</name>
</gene>
<comment type="caution">
    <text evidence="2">The sequence shown here is derived from an EMBL/GenBank/DDBJ whole genome shotgun (WGS) entry which is preliminary data.</text>
</comment>
<organism evidence="2 3">
    <name type="scientific">Glutinoglossum americanum</name>
    <dbReference type="NCBI Taxonomy" id="1670608"/>
    <lineage>
        <taxon>Eukaryota</taxon>
        <taxon>Fungi</taxon>
        <taxon>Dikarya</taxon>
        <taxon>Ascomycota</taxon>
        <taxon>Pezizomycotina</taxon>
        <taxon>Geoglossomycetes</taxon>
        <taxon>Geoglossales</taxon>
        <taxon>Geoglossaceae</taxon>
        <taxon>Glutinoglossum</taxon>
    </lineage>
</organism>
<dbReference type="Pfam" id="PF10469">
    <property type="entry name" value="AKAP7_NLS"/>
    <property type="match status" value="1"/>
</dbReference>
<name>A0A9P8IC12_9PEZI</name>
<dbReference type="PANTHER" id="PTHR13360:SF1">
    <property type="entry name" value="ACTIVATING SIGNAL COINTEGRATOR 1 COMPLEX SUBUNIT 1"/>
    <property type="match status" value="1"/>
</dbReference>
<dbReference type="GO" id="GO:0006307">
    <property type="term" value="P:DNA alkylation repair"/>
    <property type="evidence" value="ECO:0007669"/>
    <property type="project" value="InterPro"/>
</dbReference>
<dbReference type="AlphaFoldDB" id="A0A9P8IC12"/>
<dbReference type="Proteomes" id="UP000698800">
    <property type="component" value="Unassembled WGS sequence"/>
</dbReference>
<evidence type="ECO:0000313" key="2">
    <source>
        <dbReference type="EMBL" id="KAH0544835.1"/>
    </source>
</evidence>
<keyword evidence="3" id="KW-1185">Reference proteome</keyword>
<protein>
    <recommendedName>
        <fullName evidence="1">A-kinase anchor protein 7-like phosphoesterase domain-containing protein</fullName>
    </recommendedName>
</protein>
<dbReference type="InterPro" id="IPR019510">
    <property type="entry name" value="AKAP7-like_phosphoesterase"/>
</dbReference>
<dbReference type="GO" id="GO:0006355">
    <property type="term" value="P:regulation of DNA-templated transcription"/>
    <property type="evidence" value="ECO:0007669"/>
    <property type="project" value="TreeGrafter"/>
</dbReference>
<evidence type="ECO:0000259" key="1">
    <source>
        <dbReference type="Pfam" id="PF10469"/>
    </source>
</evidence>
<accession>A0A9P8IC12</accession>
<dbReference type="PANTHER" id="PTHR13360">
    <property type="entry name" value="ACTIVATING SIGNAL COINTEGRATOR 1 COMPLEX SUBUNIT 1"/>
    <property type="match status" value="1"/>
</dbReference>
<evidence type="ECO:0000313" key="3">
    <source>
        <dbReference type="Proteomes" id="UP000698800"/>
    </source>
</evidence>
<dbReference type="Gene3D" id="3.90.1140.10">
    <property type="entry name" value="Cyclic phosphodiesterase"/>
    <property type="match status" value="1"/>
</dbReference>
<reference evidence="2" key="1">
    <citation type="submission" date="2021-03" db="EMBL/GenBank/DDBJ databases">
        <title>Comparative genomics and phylogenomic investigation of the class Geoglossomycetes provide insights into ecological specialization and systematics.</title>
        <authorList>
            <person name="Melie T."/>
            <person name="Pirro S."/>
            <person name="Miller A.N."/>
            <person name="Quandt A."/>
        </authorList>
    </citation>
    <scope>NUCLEOTIDE SEQUENCE</scope>
    <source>
        <strain evidence="2">GBOQ0MN5Z8</strain>
    </source>
</reference>
<dbReference type="GO" id="GO:0005634">
    <property type="term" value="C:nucleus"/>
    <property type="evidence" value="ECO:0007669"/>
    <property type="project" value="TreeGrafter"/>
</dbReference>
<proteinExistence type="predicted"/>
<sequence>MSRTKQPRAPLTHFLCLPLVTLESRPQLQASLQQFSADILTSGPDGQDVIPEKAIRPVDTLHLTIGVMSLGEPEKLERALRHLESIDLRNLLQAAPTAKPDLDAVPFQVPAEIVPLALSLESVATMHPPASASVLYSTPVDTTNRLGFFCQLLRDSFQKEGLVEDDGRPLLLHATILNTTYASERGANNRKPKGKARRTGKITFDAREIISRYEGFVFLKDSRIENVAICRMGAKRTVDEETGSAIEKYEVVREVSLP</sequence>